<protein>
    <submittedName>
        <fullName evidence="5">Uncharacterized protein</fullName>
    </submittedName>
</protein>
<dbReference type="Proteomes" id="UP000298652">
    <property type="component" value="Chromosome 6"/>
</dbReference>
<accession>A0A4U6U4K7</accession>
<organism evidence="5 6">
    <name type="scientific">Setaria viridis</name>
    <name type="common">Green bristlegrass</name>
    <name type="synonym">Setaria italica subsp. viridis</name>
    <dbReference type="NCBI Taxonomy" id="4556"/>
    <lineage>
        <taxon>Eukaryota</taxon>
        <taxon>Viridiplantae</taxon>
        <taxon>Streptophyta</taxon>
        <taxon>Embryophyta</taxon>
        <taxon>Tracheophyta</taxon>
        <taxon>Spermatophyta</taxon>
        <taxon>Magnoliopsida</taxon>
        <taxon>Liliopsida</taxon>
        <taxon>Poales</taxon>
        <taxon>Poaceae</taxon>
        <taxon>PACMAD clade</taxon>
        <taxon>Panicoideae</taxon>
        <taxon>Panicodae</taxon>
        <taxon>Paniceae</taxon>
        <taxon>Cenchrinae</taxon>
        <taxon>Setaria</taxon>
    </lineage>
</organism>
<evidence type="ECO:0000313" key="5">
    <source>
        <dbReference type="EMBL" id="TKW08259.1"/>
    </source>
</evidence>
<dbReference type="InterPro" id="IPR003822">
    <property type="entry name" value="PAH"/>
</dbReference>
<reference evidence="5" key="1">
    <citation type="submission" date="2019-03" db="EMBL/GenBank/DDBJ databases">
        <title>WGS assembly of Setaria viridis.</title>
        <authorList>
            <person name="Huang P."/>
            <person name="Jenkins J."/>
            <person name="Grimwood J."/>
            <person name="Barry K."/>
            <person name="Healey A."/>
            <person name="Mamidi S."/>
            <person name="Sreedasyam A."/>
            <person name="Shu S."/>
            <person name="Feldman M."/>
            <person name="Wu J."/>
            <person name="Yu Y."/>
            <person name="Chen C."/>
            <person name="Johnson J."/>
            <person name="Rokhsar D."/>
            <person name="Baxter I."/>
            <person name="Schmutz J."/>
            <person name="Brutnell T."/>
            <person name="Kellogg E."/>
        </authorList>
    </citation>
    <scope>NUCLEOTIDE SEQUENCE [LARGE SCALE GENOMIC DNA]</scope>
</reference>
<evidence type="ECO:0000313" key="6">
    <source>
        <dbReference type="Proteomes" id="UP000298652"/>
    </source>
</evidence>
<dbReference type="EMBL" id="CM016557">
    <property type="protein sequence ID" value="TKW08259.1"/>
    <property type="molecule type" value="Genomic_DNA"/>
</dbReference>
<sequence>MGYTGGLKREREEEEEQQHGVPRASRPAPPPPAGRPLLPFEEPIRFVLAVRREFAAEPGKILEFTAVMRGFRLGRFGVDGVVSRLQVLFRGHPELIRGFNPFLPPGYELRDDDRQGGGDGADA</sequence>
<evidence type="ECO:0000256" key="1">
    <source>
        <dbReference type="ARBA" id="ARBA00004123"/>
    </source>
</evidence>
<evidence type="ECO:0000256" key="3">
    <source>
        <dbReference type="PROSITE-ProRule" id="PRU00810"/>
    </source>
</evidence>
<dbReference type="Gramene" id="TKW08259">
    <property type="protein sequence ID" value="TKW08259"/>
    <property type="gene ID" value="SEVIR_6G017800v2"/>
</dbReference>
<proteinExistence type="predicted"/>
<comment type="subcellular location">
    <subcellularLocation>
        <location evidence="1 3">Nucleus</location>
    </subcellularLocation>
</comment>
<dbReference type="Gene3D" id="1.20.1160.11">
    <property type="entry name" value="Paired amphipathic helix"/>
    <property type="match status" value="1"/>
</dbReference>
<dbReference type="GO" id="GO:0003714">
    <property type="term" value="F:transcription corepressor activity"/>
    <property type="evidence" value="ECO:0007669"/>
    <property type="project" value="InterPro"/>
</dbReference>
<dbReference type="InterPro" id="IPR036600">
    <property type="entry name" value="PAH_sf"/>
</dbReference>
<keyword evidence="2 3" id="KW-0539">Nucleus</keyword>
<dbReference type="AlphaFoldDB" id="A0A4U6U4K7"/>
<gene>
    <name evidence="5" type="ORF">SEVIR_6G017800v2</name>
</gene>
<evidence type="ECO:0000256" key="2">
    <source>
        <dbReference type="ARBA" id="ARBA00023242"/>
    </source>
</evidence>
<dbReference type="OMA" id="MFLPEQY"/>
<dbReference type="PROSITE" id="PS51477">
    <property type="entry name" value="PAH"/>
    <property type="match status" value="1"/>
</dbReference>
<dbReference type="PANTHER" id="PTHR12346">
    <property type="entry name" value="SIN3B-RELATED"/>
    <property type="match status" value="1"/>
</dbReference>
<dbReference type="GO" id="GO:0005634">
    <property type="term" value="C:nucleus"/>
    <property type="evidence" value="ECO:0007669"/>
    <property type="project" value="UniProtKB-SubCell"/>
</dbReference>
<feature type="region of interest" description="Disordered" evidence="4">
    <location>
        <begin position="1"/>
        <end position="37"/>
    </location>
</feature>
<dbReference type="Pfam" id="PF02671">
    <property type="entry name" value="PAH"/>
    <property type="match status" value="1"/>
</dbReference>
<name>A0A4U6U4K7_SETVI</name>
<dbReference type="InterPro" id="IPR039774">
    <property type="entry name" value="Sin3-like"/>
</dbReference>
<dbReference type="SUPFAM" id="SSF47762">
    <property type="entry name" value="PAH2 domain"/>
    <property type="match status" value="1"/>
</dbReference>
<evidence type="ECO:0000256" key="4">
    <source>
        <dbReference type="SAM" id="MobiDB-lite"/>
    </source>
</evidence>
<keyword evidence="6" id="KW-1185">Reference proteome</keyword>